<feature type="chain" id="PRO_5020499524" evidence="1">
    <location>
        <begin position="24"/>
        <end position="297"/>
    </location>
</feature>
<accession>A0A4U8YRD3</accession>
<sequence>MKKQLAIIATAAATLLISANAMAHSLWVNLDSSFTHPPGHALSSIGWGHTMPLDDFLTSDWGNVEIGRYVLISPDAKETELPLPVIKKEKATRSNGGMDLEGGDLGLRKFTLTDKTEKGTWQVVTDSKITYFSQYVDKKGKVNMATKPMDRIRGAASFNFSARYKAEAKSYMTVGQWSQPGKAGHELEITPTCDLSNVRVGDLVTFEVTLKGKKLNCDMDGMNILNASSNAFGGPDHFCLASNIMDGKAQFRIPAAGAWRISTMVRKEVTADNELKDLQGKCTTVYYSSTLTLKAKP</sequence>
<dbReference type="EMBL" id="CAADHO010000008">
    <property type="protein sequence ID" value="VFQ46284.1"/>
    <property type="molecule type" value="Genomic_DNA"/>
</dbReference>
<keyword evidence="1" id="KW-0732">Signal</keyword>
<protein>
    <submittedName>
        <fullName evidence="2">Uncharacterized protein</fullName>
    </submittedName>
</protein>
<organism evidence="2 3">
    <name type="scientific">Desulfoluna butyratoxydans</name>
    <dbReference type="NCBI Taxonomy" id="231438"/>
    <lineage>
        <taxon>Bacteria</taxon>
        <taxon>Pseudomonadati</taxon>
        <taxon>Thermodesulfobacteriota</taxon>
        <taxon>Desulfobacteria</taxon>
        <taxon>Desulfobacterales</taxon>
        <taxon>Desulfolunaceae</taxon>
        <taxon>Desulfoluna</taxon>
    </lineage>
</organism>
<dbReference type="RefSeq" id="WP_246317839.1">
    <property type="nucleotide sequence ID" value="NZ_CAADHO010000008.1"/>
</dbReference>
<proteinExistence type="predicted"/>
<evidence type="ECO:0000313" key="2">
    <source>
        <dbReference type="EMBL" id="VFQ46284.1"/>
    </source>
</evidence>
<dbReference type="AlphaFoldDB" id="A0A4U8YRD3"/>
<feature type="signal peptide" evidence="1">
    <location>
        <begin position="1"/>
        <end position="23"/>
    </location>
</feature>
<gene>
    <name evidence="2" type="ORF">MSL71_39470</name>
</gene>
<dbReference type="Proteomes" id="UP000507962">
    <property type="component" value="Unassembled WGS sequence"/>
</dbReference>
<name>A0A4U8YRD3_9BACT</name>
<evidence type="ECO:0000256" key="1">
    <source>
        <dbReference type="SAM" id="SignalP"/>
    </source>
</evidence>
<dbReference type="Pfam" id="PF10670">
    <property type="entry name" value="DUF4198"/>
    <property type="match status" value="1"/>
</dbReference>
<reference evidence="2 3" key="1">
    <citation type="submission" date="2019-03" db="EMBL/GenBank/DDBJ databases">
        <authorList>
            <person name="Nijsse B."/>
        </authorList>
    </citation>
    <scope>NUCLEOTIDE SEQUENCE [LARGE SCALE GENOMIC DNA]</scope>
    <source>
        <strain evidence="2">Desulfoluna butyratoxydans MSL71</strain>
    </source>
</reference>
<dbReference type="InterPro" id="IPR019613">
    <property type="entry name" value="DUF4198"/>
</dbReference>
<keyword evidence="3" id="KW-1185">Reference proteome</keyword>
<evidence type="ECO:0000313" key="3">
    <source>
        <dbReference type="Proteomes" id="UP000507962"/>
    </source>
</evidence>